<evidence type="ECO:0000259" key="1">
    <source>
        <dbReference type="Pfam" id="PF13166"/>
    </source>
</evidence>
<proteinExistence type="predicted"/>
<accession>A0A926F650</accession>
<evidence type="ECO:0000313" key="2">
    <source>
        <dbReference type="EMBL" id="MBC8596478.1"/>
    </source>
</evidence>
<gene>
    <name evidence="2" type="ORF">H8706_06305</name>
</gene>
<name>A0A926F650_9FIRM</name>
<feature type="domain" description="Protein CR006 P-loop" evidence="1">
    <location>
        <begin position="409"/>
        <end position="531"/>
    </location>
</feature>
<dbReference type="InterPro" id="IPR026866">
    <property type="entry name" value="CR006_AAA"/>
</dbReference>
<keyword evidence="3" id="KW-1185">Reference proteome</keyword>
<evidence type="ECO:0000313" key="3">
    <source>
        <dbReference type="Proteomes" id="UP000647416"/>
    </source>
</evidence>
<dbReference type="AlphaFoldDB" id="A0A926F650"/>
<dbReference type="Gene3D" id="3.40.50.300">
    <property type="entry name" value="P-loop containing nucleotide triphosphate hydrolases"/>
    <property type="match status" value="2"/>
</dbReference>
<sequence>MTFPKLTFNKIENGLIFTSDFSTFIKNNVISFSNSGISVIYGPNGTGKTSLAKVLSGNSDTAMCCEYNGTNYDNGIDIFHVINDQNNRNIIAGTAQDFLLGDNIKREFELQKQIDELYKNILSETIAALKEKFAISTTTNPLINIINNNKLSTVIKDLANKNSKGSKISIEFFNEAMSCIGNTSVDDGFSADKFKCFLAGYSDKKSLLHSVLALEEPDITTVHNAQEIEENSAAIEILSHFKNKTKCIVCDSDGINSEELIDQKTKNRQAVIDSLTKQMQGFIDGILKMPQSEDVFKIRENILLSLEYGDYDIIKNLQRDILKYSNYFNAIISGYFKKQSNIVILKEMYMEYSKLISEKPDITEEDFIYIEEILSNSMDKKIAVRRDENKNIKILLEEREFLGKDREELPLSTGEQNFLSLCFEFLKAKNSPQKIVVLDDPISSFDSIYKNKVVFAMVKMLENKPRIILTHNIDLLRLLESQYKNSFRLYLLNNTEGENNGFIALSKNEQSMLINLQELLNTFRHTIFNSIKSPEMYLISMIPFMRGYATVIDDTESIEKLTELMHGYKTKSVDVSEIYFKLFGDAGKNVLPASFKINVGDLLSRTVDGVTIVDTNKYPLLDKTLRHSFTYLFLRLLVEKTLIDKYGIDTEKYQQLGAIINQSFKGNDIDSIRNRVRLTSKKTLINEFNHFEGNLSIFQPAIDITEKALGAEKTSILTFVDIIKQS</sequence>
<dbReference type="Pfam" id="PF13166">
    <property type="entry name" value="AAA_13"/>
    <property type="match status" value="1"/>
</dbReference>
<dbReference type="RefSeq" id="WP_262431944.1">
    <property type="nucleotide sequence ID" value="NZ_JACRTE010000005.1"/>
</dbReference>
<reference evidence="2" key="1">
    <citation type="submission" date="2020-08" db="EMBL/GenBank/DDBJ databases">
        <title>Genome public.</title>
        <authorList>
            <person name="Liu C."/>
            <person name="Sun Q."/>
        </authorList>
    </citation>
    <scope>NUCLEOTIDE SEQUENCE</scope>
    <source>
        <strain evidence="2">NSJ-50</strain>
    </source>
</reference>
<dbReference type="Proteomes" id="UP000647416">
    <property type="component" value="Unassembled WGS sequence"/>
</dbReference>
<protein>
    <submittedName>
        <fullName evidence="2">AAA family ATPase</fullName>
    </submittedName>
</protein>
<comment type="caution">
    <text evidence="2">The sequence shown here is derived from an EMBL/GenBank/DDBJ whole genome shotgun (WGS) entry which is preliminary data.</text>
</comment>
<dbReference type="EMBL" id="JACRTE010000005">
    <property type="protein sequence ID" value="MBC8596478.1"/>
    <property type="molecule type" value="Genomic_DNA"/>
</dbReference>
<organism evidence="2 3">
    <name type="scientific">Qingrenia yutianensis</name>
    <dbReference type="NCBI Taxonomy" id="2763676"/>
    <lineage>
        <taxon>Bacteria</taxon>
        <taxon>Bacillati</taxon>
        <taxon>Bacillota</taxon>
        <taxon>Clostridia</taxon>
        <taxon>Eubacteriales</taxon>
        <taxon>Oscillospiraceae</taxon>
        <taxon>Qingrenia</taxon>
    </lineage>
</organism>
<dbReference type="InterPro" id="IPR027417">
    <property type="entry name" value="P-loop_NTPase"/>
</dbReference>
<dbReference type="SUPFAM" id="SSF52540">
    <property type="entry name" value="P-loop containing nucleoside triphosphate hydrolases"/>
    <property type="match status" value="1"/>
</dbReference>